<evidence type="ECO:0000313" key="2">
    <source>
        <dbReference type="Proteomes" id="UP001054945"/>
    </source>
</evidence>
<proteinExistence type="predicted"/>
<comment type="caution">
    <text evidence="1">The sequence shown here is derived from an EMBL/GenBank/DDBJ whole genome shotgun (WGS) entry which is preliminary data.</text>
</comment>
<reference evidence="1 2" key="1">
    <citation type="submission" date="2021-06" db="EMBL/GenBank/DDBJ databases">
        <title>Caerostris extrusa draft genome.</title>
        <authorList>
            <person name="Kono N."/>
            <person name="Arakawa K."/>
        </authorList>
    </citation>
    <scope>NUCLEOTIDE SEQUENCE [LARGE SCALE GENOMIC DNA]</scope>
</reference>
<name>A0AAV4XBG8_CAEEX</name>
<dbReference type="EMBL" id="BPLR01000022">
    <property type="protein sequence ID" value="GIY91535.1"/>
    <property type="molecule type" value="Genomic_DNA"/>
</dbReference>
<evidence type="ECO:0000313" key="1">
    <source>
        <dbReference type="EMBL" id="GIY91535.1"/>
    </source>
</evidence>
<accession>A0AAV4XBG8</accession>
<dbReference type="Proteomes" id="UP001054945">
    <property type="component" value="Unassembled WGS sequence"/>
</dbReference>
<protein>
    <submittedName>
        <fullName evidence="1">Uncharacterized protein</fullName>
    </submittedName>
</protein>
<organism evidence="1 2">
    <name type="scientific">Caerostris extrusa</name>
    <name type="common">Bark spider</name>
    <name type="synonym">Caerostris bankana</name>
    <dbReference type="NCBI Taxonomy" id="172846"/>
    <lineage>
        <taxon>Eukaryota</taxon>
        <taxon>Metazoa</taxon>
        <taxon>Ecdysozoa</taxon>
        <taxon>Arthropoda</taxon>
        <taxon>Chelicerata</taxon>
        <taxon>Arachnida</taxon>
        <taxon>Araneae</taxon>
        <taxon>Araneomorphae</taxon>
        <taxon>Entelegynae</taxon>
        <taxon>Araneoidea</taxon>
        <taxon>Araneidae</taxon>
        <taxon>Caerostris</taxon>
    </lineage>
</organism>
<dbReference type="AlphaFoldDB" id="A0AAV4XBG8"/>
<keyword evidence="2" id="KW-1185">Reference proteome</keyword>
<sequence length="83" mass="9741">MQRQRCECGVVDFKRIGRITNLTLQHHIDSRKVGSLLQDVVILFQNFWDSKIQELSQRLTHVWYKAKGDSSIQVAFFQYSAVQ</sequence>
<gene>
    <name evidence="1" type="ORF">CEXT_256881</name>
</gene>